<feature type="chain" id="PRO_5046752084" description="PASTA domain-containing protein" evidence="2">
    <location>
        <begin position="20"/>
        <end position="174"/>
    </location>
</feature>
<dbReference type="PROSITE" id="PS51257">
    <property type="entry name" value="PROKAR_LIPOPROTEIN"/>
    <property type="match status" value="1"/>
</dbReference>
<evidence type="ECO:0008006" key="5">
    <source>
        <dbReference type="Google" id="ProtNLM"/>
    </source>
</evidence>
<feature type="compositionally biased region" description="Low complexity" evidence="1">
    <location>
        <begin position="156"/>
        <end position="174"/>
    </location>
</feature>
<organism evidence="3 4">
    <name type="scientific">Amycolatopsis speibonae</name>
    <dbReference type="NCBI Taxonomy" id="1450224"/>
    <lineage>
        <taxon>Bacteria</taxon>
        <taxon>Bacillati</taxon>
        <taxon>Actinomycetota</taxon>
        <taxon>Actinomycetes</taxon>
        <taxon>Pseudonocardiales</taxon>
        <taxon>Pseudonocardiaceae</taxon>
        <taxon>Amycolatopsis</taxon>
    </lineage>
</organism>
<gene>
    <name evidence="3" type="ORF">ACFOSH_38105</name>
</gene>
<protein>
    <recommendedName>
        <fullName evidence="5">PASTA domain-containing protein</fullName>
    </recommendedName>
</protein>
<evidence type="ECO:0000313" key="4">
    <source>
        <dbReference type="Proteomes" id="UP001595645"/>
    </source>
</evidence>
<keyword evidence="2" id="KW-0732">Signal</keyword>
<feature type="region of interest" description="Disordered" evidence="1">
    <location>
        <begin position="23"/>
        <end position="98"/>
    </location>
</feature>
<dbReference type="Proteomes" id="UP001595645">
    <property type="component" value="Unassembled WGS sequence"/>
</dbReference>
<accession>A0ABV7PB15</accession>
<dbReference type="RefSeq" id="WP_378245575.1">
    <property type="nucleotide sequence ID" value="NZ_JBHRWK010000085.1"/>
</dbReference>
<reference evidence="4" key="1">
    <citation type="journal article" date="2019" name="Int. J. Syst. Evol. Microbiol.">
        <title>The Global Catalogue of Microorganisms (GCM) 10K type strain sequencing project: providing services to taxonomists for standard genome sequencing and annotation.</title>
        <authorList>
            <consortium name="The Broad Institute Genomics Platform"/>
            <consortium name="The Broad Institute Genome Sequencing Center for Infectious Disease"/>
            <person name="Wu L."/>
            <person name="Ma J."/>
        </authorList>
    </citation>
    <scope>NUCLEOTIDE SEQUENCE [LARGE SCALE GENOMIC DNA]</scope>
    <source>
        <strain evidence="4">CGMCC 4.7676</strain>
    </source>
</reference>
<evidence type="ECO:0000313" key="3">
    <source>
        <dbReference type="EMBL" id="MFC3455283.1"/>
    </source>
</evidence>
<dbReference type="EMBL" id="JBHRWK010000085">
    <property type="protein sequence ID" value="MFC3455283.1"/>
    <property type="molecule type" value="Genomic_DNA"/>
</dbReference>
<proteinExistence type="predicted"/>
<name>A0ABV7PB15_9PSEU</name>
<feature type="signal peptide" evidence="2">
    <location>
        <begin position="1"/>
        <end position="19"/>
    </location>
</feature>
<comment type="caution">
    <text evidence="3">The sequence shown here is derived from an EMBL/GenBank/DDBJ whole genome shotgun (WGS) entry which is preliminary data.</text>
</comment>
<feature type="region of interest" description="Disordered" evidence="1">
    <location>
        <begin position="148"/>
        <end position="174"/>
    </location>
</feature>
<evidence type="ECO:0000256" key="1">
    <source>
        <dbReference type="SAM" id="MobiDB-lite"/>
    </source>
</evidence>
<keyword evidence="4" id="KW-1185">Reference proteome</keyword>
<sequence length="174" mass="17786">MKRLFSAAMAIAALGFAAACGGASTPHDTDPADPTTDTGVTTEIAPTASPEESSPGGLTPRPGTARGGHTEEPRPPVVPGSPIKYNSDLLGTDPDTAEKAIGQNLEDLCKSPRRCGVSIVTAGKGHCIRSIGPNPVYPGKTITIQARLCETETTEESQSPSKSESGKPSETTSG</sequence>
<evidence type="ECO:0000256" key="2">
    <source>
        <dbReference type="SAM" id="SignalP"/>
    </source>
</evidence>
<feature type="compositionally biased region" description="Low complexity" evidence="1">
    <location>
        <begin position="23"/>
        <end position="42"/>
    </location>
</feature>